<dbReference type="HOGENOM" id="CLU_054212_2_2_6"/>
<dbReference type="GO" id="GO:0046677">
    <property type="term" value="P:response to antibiotic"/>
    <property type="evidence" value="ECO:0007669"/>
    <property type="project" value="TreeGrafter"/>
</dbReference>
<feature type="transmembrane region" description="Helical" evidence="1">
    <location>
        <begin position="230"/>
        <end position="248"/>
    </location>
</feature>
<evidence type="ECO:0000313" key="3">
    <source>
        <dbReference type="Proteomes" id="UP000001982"/>
    </source>
</evidence>
<dbReference type="Pfam" id="PF17113">
    <property type="entry name" value="AmpE"/>
    <property type="match status" value="1"/>
</dbReference>
<dbReference type="OrthoDB" id="9811967at2"/>
<feature type="transmembrane region" description="Helical" evidence="1">
    <location>
        <begin position="72"/>
        <end position="89"/>
    </location>
</feature>
<keyword evidence="1" id="KW-0812">Transmembrane</keyword>
<organism evidence="2 3">
    <name type="scientific">Shewanella denitrificans (strain OS217 / ATCC BAA-1090 / DSM 15013)</name>
    <dbReference type="NCBI Taxonomy" id="318161"/>
    <lineage>
        <taxon>Bacteria</taxon>
        <taxon>Pseudomonadati</taxon>
        <taxon>Pseudomonadota</taxon>
        <taxon>Gammaproteobacteria</taxon>
        <taxon>Alteromonadales</taxon>
        <taxon>Shewanellaceae</taxon>
        <taxon>Shewanella</taxon>
    </lineage>
</organism>
<feature type="transmembrane region" description="Helical" evidence="1">
    <location>
        <begin position="146"/>
        <end position="168"/>
    </location>
</feature>
<gene>
    <name evidence="2" type="ordered locus">Sden_3385</name>
</gene>
<dbReference type="KEGG" id="sdn:Sden_3385"/>
<dbReference type="PANTHER" id="PTHR38684">
    <property type="entry name" value="PROTEIN AMPE"/>
    <property type="match status" value="1"/>
</dbReference>
<protein>
    <submittedName>
        <fullName evidence="2">Signaling modulator of AmpD, AmpE</fullName>
    </submittedName>
</protein>
<dbReference type="eggNOG" id="COG3725">
    <property type="taxonomic scope" value="Bacteria"/>
</dbReference>
<accession>Q12IR5</accession>
<dbReference type="AlphaFoldDB" id="Q12IR5"/>
<reference evidence="2 3" key="1">
    <citation type="submission" date="2006-03" db="EMBL/GenBank/DDBJ databases">
        <title>Complete sequence of Shewanella denitrificans OS217.</title>
        <authorList>
            <consortium name="US DOE Joint Genome Institute"/>
            <person name="Copeland A."/>
            <person name="Lucas S."/>
            <person name="Lapidus A."/>
            <person name="Barry K."/>
            <person name="Detter J.C."/>
            <person name="Glavina del Rio T."/>
            <person name="Hammon N."/>
            <person name="Israni S."/>
            <person name="Dalin E."/>
            <person name="Tice H."/>
            <person name="Pitluck S."/>
            <person name="Brettin T."/>
            <person name="Bruce D."/>
            <person name="Han C."/>
            <person name="Tapia R."/>
            <person name="Gilna P."/>
            <person name="Kiss H."/>
            <person name="Schmutz J."/>
            <person name="Larimer F."/>
            <person name="Land M."/>
            <person name="Hauser L."/>
            <person name="Kyrpides N."/>
            <person name="Lykidis A."/>
            <person name="Richardson P."/>
        </authorList>
    </citation>
    <scope>NUCLEOTIDE SEQUENCE [LARGE SCALE GENOMIC DNA]</scope>
    <source>
        <strain evidence="3">OS217 / ATCC BAA-1090 / DSM 15013</strain>
    </source>
</reference>
<dbReference type="PANTHER" id="PTHR38684:SF1">
    <property type="entry name" value="PROTEIN AMPE"/>
    <property type="match status" value="1"/>
</dbReference>
<sequence length="327" mass="36593">MALFSLLIAILVERLRLLPSQWQFDALMQSYHKRFWDRDSLASTSGALLAMALPAIILGLILYLLDGLFFGLFNLLAWIFVSVICFSHQNLRDTFKKYIQAACRSDVQASFRYASELDCCECLDAVNERDLGAKVGQISAWINYRYYGAVALFLIFLGPVGAVLYCTVRYYSQRELSLNNQLQHCQTAKQALLEQGVVADNAELADEPSHIKMPLVQEIQKLLDWLPSRIFSFGFVLSGQFSSGMLIWRKLALQWHSGAKTLITETALASEASIVSEMLADDTLDSDSAKNAPLSVRETLALLELSKRNFILLLTVLSVLTIFGVVS</sequence>
<keyword evidence="3" id="KW-1185">Reference proteome</keyword>
<dbReference type="STRING" id="318161.Sden_3385"/>
<keyword evidence="1" id="KW-1133">Transmembrane helix</keyword>
<dbReference type="NCBIfam" id="NF008219">
    <property type="entry name" value="PRK10987.1"/>
    <property type="match status" value="1"/>
</dbReference>
<dbReference type="EMBL" id="CP000302">
    <property type="protein sequence ID" value="ABE56661.1"/>
    <property type="molecule type" value="Genomic_DNA"/>
</dbReference>
<proteinExistence type="predicted"/>
<name>Q12IR5_SHEDO</name>
<keyword evidence="1" id="KW-0472">Membrane</keyword>
<evidence type="ECO:0000313" key="2">
    <source>
        <dbReference type="EMBL" id="ABE56661.1"/>
    </source>
</evidence>
<dbReference type="Proteomes" id="UP000001982">
    <property type="component" value="Chromosome"/>
</dbReference>
<evidence type="ECO:0000256" key="1">
    <source>
        <dbReference type="SAM" id="Phobius"/>
    </source>
</evidence>
<dbReference type="InterPro" id="IPR052966">
    <property type="entry name" value="Beta-lactamase_Reg"/>
</dbReference>
<dbReference type="RefSeq" id="WP_011497803.1">
    <property type="nucleotide sequence ID" value="NC_007954.1"/>
</dbReference>
<feature type="transmembrane region" description="Helical" evidence="1">
    <location>
        <begin position="310"/>
        <end position="326"/>
    </location>
</feature>
<feature type="transmembrane region" description="Helical" evidence="1">
    <location>
        <begin position="41"/>
        <end position="65"/>
    </location>
</feature>
<dbReference type="InterPro" id="IPR031347">
    <property type="entry name" value="AmpE"/>
</dbReference>
<dbReference type="GO" id="GO:0005886">
    <property type="term" value="C:plasma membrane"/>
    <property type="evidence" value="ECO:0007669"/>
    <property type="project" value="TreeGrafter"/>
</dbReference>